<evidence type="ECO:0000313" key="3">
    <source>
        <dbReference type="EMBL" id="KAE9538550.1"/>
    </source>
</evidence>
<dbReference type="Pfam" id="PF21787">
    <property type="entry name" value="TNP-like_RNaseH_N"/>
    <property type="match status" value="1"/>
</dbReference>
<feature type="domain" description="Transposable element P transposase-like RNase H" evidence="2">
    <location>
        <begin position="77"/>
        <end position="132"/>
    </location>
</feature>
<keyword evidence="4" id="KW-1185">Reference proteome</keyword>
<gene>
    <name evidence="3" type="ORF">AGLY_005649</name>
</gene>
<dbReference type="EMBL" id="VYZN01000016">
    <property type="protein sequence ID" value="KAE9538550.1"/>
    <property type="molecule type" value="Genomic_DNA"/>
</dbReference>
<dbReference type="InterPro" id="IPR048365">
    <property type="entry name" value="TNP-like_RNaseH_N"/>
</dbReference>
<feature type="compositionally biased region" description="Basic and acidic residues" evidence="1">
    <location>
        <begin position="263"/>
        <end position="273"/>
    </location>
</feature>
<comment type="caution">
    <text evidence="3">The sequence shown here is derived from an EMBL/GenBank/DDBJ whole genome shotgun (WGS) entry which is preliminary data.</text>
</comment>
<sequence>MYFKLGGIKDISPVTLSPSTPFNNKPSKTYTKSRTTESVELLFPSPSTSEILSTPKLNLLSPSTVRRWIGQSKYLLGFNKLFLGHLKRKFEFKTYKDKVCSVCFDEISIKELLEYSKDFDFIEGFEDLGRLGRSNKTANTVTKLKTWFNASLADTSNESTQSPRCVSSSWSRRALVSIINCGITGPYLEACCVYGGCQRSEMAIYSFAVLIGTNCEEENAIDDISVIFNDNDVTITEGMNDSLSETQSISSLPSISSPKKLKIHETEETKSIT</sequence>
<name>A0A6G0TUN8_APHGL</name>
<organism evidence="3 4">
    <name type="scientific">Aphis glycines</name>
    <name type="common">Soybean aphid</name>
    <dbReference type="NCBI Taxonomy" id="307491"/>
    <lineage>
        <taxon>Eukaryota</taxon>
        <taxon>Metazoa</taxon>
        <taxon>Ecdysozoa</taxon>
        <taxon>Arthropoda</taxon>
        <taxon>Hexapoda</taxon>
        <taxon>Insecta</taxon>
        <taxon>Pterygota</taxon>
        <taxon>Neoptera</taxon>
        <taxon>Paraneoptera</taxon>
        <taxon>Hemiptera</taxon>
        <taxon>Sternorrhyncha</taxon>
        <taxon>Aphidomorpha</taxon>
        <taxon>Aphidoidea</taxon>
        <taxon>Aphididae</taxon>
        <taxon>Aphidini</taxon>
        <taxon>Aphis</taxon>
        <taxon>Aphis</taxon>
    </lineage>
</organism>
<evidence type="ECO:0000313" key="4">
    <source>
        <dbReference type="Proteomes" id="UP000475862"/>
    </source>
</evidence>
<proteinExistence type="predicted"/>
<protein>
    <recommendedName>
        <fullName evidence="2">Transposable element P transposase-like RNase H domain-containing protein</fullName>
    </recommendedName>
</protein>
<evidence type="ECO:0000259" key="2">
    <source>
        <dbReference type="Pfam" id="PF21787"/>
    </source>
</evidence>
<feature type="region of interest" description="Disordered" evidence="1">
    <location>
        <begin position="244"/>
        <end position="273"/>
    </location>
</feature>
<reference evidence="3 4" key="1">
    <citation type="submission" date="2019-08" db="EMBL/GenBank/DDBJ databases">
        <title>The genome of the soybean aphid Biotype 1, its phylome, world population structure and adaptation to the North American continent.</title>
        <authorList>
            <person name="Giordano R."/>
            <person name="Donthu R.K."/>
            <person name="Hernandez A.G."/>
            <person name="Wright C.L."/>
            <person name="Zimin A.V."/>
        </authorList>
    </citation>
    <scope>NUCLEOTIDE SEQUENCE [LARGE SCALE GENOMIC DNA]</scope>
    <source>
        <tissue evidence="3">Whole aphids</tissue>
    </source>
</reference>
<accession>A0A6G0TUN8</accession>
<dbReference type="Proteomes" id="UP000475862">
    <property type="component" value="Unassembled WGS sequence"/>
</dbReference>
<dbReference type="OrthoDB" id="6627879at2759"/>
<dbReference type="AlphaFoldDB" id="A0A6G0TUN8"/>
<feature type="compositionally biased region" description="Low complexity" evidence="1">
    <location>
        <begin position="248"/>
        <end position="258"/>
    </location>
</feature>
<evidence type="ECO:0000256" key="1">
    <source>
        <dbReference type="SAM" id="MobiDB-lite"/>
    </source>
</evidence>